<proteinExistence type="predicted"/>
<sequence length="59" mass="6834">MRLILSLLAVAQIRLARHDLARSDLLMRDADEAFARSRRRVDLANDFARRAGLEVRTDR</sequence>
<dbReference type="RefSeq" id="WP_378973309.1">
    <property type="nucleotide sequence ID" value="NZ_JBHSWN010000001.1"/>
</dbReference>
<reference evidence="2" key="1">
    <citation type="journal article" date="2019" name="Int. J. Syst. Evol. Microbiol.">
        <title>The Global Catalogue of Microorganisms (GCM) 10K type strain sequencing project: providing services to taxonomists for standard genome sequencing and annotation.</title>
        <authorList>
            <consortium name="The Broad Institute Genomics Platform"/>
            <consortium name="The Broad Institute Genome Sequencing Center for Infectious Disease"/>
            <person name="Wu L."/>
            <person name="Ma J."/>
        </authorList>
    </citation>
    <scope>NUCLEOTIDE SEQUENCE [LARGE SCALE GENOMIC DNA]</scope>
    <source>
        <strain evidence="2">CCUG 48316</strain>
    </source>
</reference>
<evidence type="ECO:0000313" key="1">
    <source>
        <dbReference type="EMBL" id="MFC6791951.1"/>
    </source>
</evidence>
<organism evidence="1 2">
    <name type="scientific">Methylobacterium komagatae</name>
    <dbReference type="NCBI Taxonomy" id="374425"/>
    <lineage>
        <taxon>Bacteria</taxon>
        <taxon>Pseudomonadati</taxon>
        <taxon>Pseudomonadota</taxon>
        <taxon>Alphaproteobacteria</taxon>
        <taxon>Hyphomicrobiales</taxon>
        <taxon>Methylobacteriaceae</taxon>
        <taxon>Methylobacterium</taxon>
    </lineage>
</organism>
<protein>
    <submittedName>
        <fullName evidence="1">Uncharacterized protein</fullName>
    </submittedName>
</protein>
<accession>A0ABW2BRH2</accession>
<dbReference type="Proteomes" id="UP001596292">
    <property type="component" value="Unassembled WGS sequence"/>
</dbReference>
<comment type="caution">
    <text evidence="1">The sequence shown here is derived from an EMBL/GenBank/DDBJ whole genome shotgun (WGS) entry which is preliminary data.</text>
</comment>
<dbReference type="EMBL" id="JBHSWN010000001">
    <property type="protein sequence ID" value="MFC6791951.1"/>
    <property type="molecule type" value="Genomic_DNA"/>
</dbReference>
<evidence type="ECO:0000313" key="2">
    <source>
        <dbReference type="Proteomes" id="UP001596292"/>
    </source>
</evidence>
<gene>
    <name evidence="1" type="ORF">ACFQE0_21555</name>
</gene>
<name>A0ABW2BRH2_9HYPH</name>
<keyword evidence="2" id="KW-1185">Reference proteome</keyword>